<comment type="caution">
    <text evidence="7">The sequence shown here is derived from an EMBL/GenBank/DDBJ whole genome shotgun (WGS) entry which is preliminary data.</text>
</comment>
<accession>A0A1T2XJW3</accession>
<evidence type="ECO:0000256" key="3">
    <source>
        <dbReference type="ARBA" id="ARBA00023163"/>
    </source>
</evidence>
<dbReference type="PRINTS" id="PR00032">
    <property type="entry name" value="HTHARAC"/>
</dbReference>
<keyword evidence="2" id="KW-0238">DNA-binding</keyword>
<evidence type="ECO:0000259" key="6">
    <source>
        <dbReference type="PROSITE" id="PS50110"/>
    </source>
</evidence>
<dbReference type="InterPro" id="IPR001789">
    <property type="entry name" value="Sig_transdc_resp-reg_receiver"/>
</dbReference>
<dbReference type="SUPFAM" id="SSF46689">
    <property type="entry name" value="Homeodomain-like"/>
    <property type="match status" value="2"/>
</dbReference>
<evidence type="ECO:0008006" key="9">
    <source>
        <dbReference type="Google" id="ProtNLM"/>
    </source>
</evidence>
<dbReference type="PANTHER" id="PTHR43280">
    <property type="entry name" value="ARAC-FAMILY TRANSCRIPTIONAL REGULATOR"/>
    <property type="match status" value="1"/>
</dbReference>
<keyword evidence="8" id="KW-1185">Reference proteome</keyword>
<feature type="domain" description="Response regulatory" evidence="6">
    <location>
        <begin position="3"/>
        <end position="120"/>
    </location>
</feature>
<evidence type="ECO:0000256" key="2">
    <source>
        <dbReference type="ARBA" id="ARBA00023125"/>
    </source>
</evidence>
<dbReference type="Pfam" id="PF12833">
    <property type="entry name" value="HTH_18"/>
    <property type="match status" value="1"/>
</dbReference>
<keyword evidence="1" id="KW-0805">Transcription regulation</keyword>
<dbReference type="Pfam" id="PF00072">
    <property type="entry name" value="Response_reg"/>
    <property type="match status" value="1"/>
</dbReference>
<evidence type="ECO:0000313" key="8">
    <source>
        <dbReference type="Proteomes" id="UP000190188"/>
    </source>
</evidence>
<organism evidence="7 8">
    <name type="scientific">Paenibacillus selenitireducens</name>
    <dbReference type="NCBI Taxonomy" id="1324314"/>
    <lineage>
        <taxon>Bacteria</taxon>
        <taxon>Bacillati</taxon>
        <taxon>Bacillota</taxon>
        <taxon>Bacilli</taxon>
        <taxon>Bacillales</taxon>
        <taxon>Paenibacillaceae</taxon>
        <taxon>Paenibacillus</taxon>
    </lineage>
</organism>
<evidence type="ECO:0000256" key="4">
    <source>
        <dbReference type="PROSITE-ProRule" id="PRU00169"/>
    </source>
</evidence>
<dbReference type="InterPro" id="IPR020449">
    <property type="entry name" value="Tscrpt_reg_AraC-type_HTH"/>
</dbReference>
<keyword evidence="3" id="KW-0804">Transcription</keyword>
<dbReference type="PROSITE" id="PS00041">
    <property type="entry name" value="HTH_ARAC_FAMILY_1"/>
    <property type="match status" value="1"/>
</dbReference>
<dbReference type="GO" id="GO:0000160">
    <property type="term" value="P:phosphorelay signal transduction system"/>
    <property type="evidence" value="ECO:0007669"/>
    <property type="project" value="InterPro"/>
</dbReference>
<dbReference type="GO" id="GO:0003700">
    <property type="term" value="F:DNA-binding transcription factor activity"/>
    <property type="evidence" value="ECO:0007669"/>
    <property type="project" value="InterPro"/>
</dbReference>
<dbReference type="CDD" id="cd17536">
    <property type="entry name" value="REC_YesN-like"/>
    <property type="match status" value="1"/>
</dbReference>
<evidence type="ECO:0000313" key="7">
    <source>
        <dbReference type="EMBL" id="OPA80115.1"/>
    </source>
</evidence>
<dbReference type="PROSITE" id="PS01124">
    <property type="entry name" value="HTH_ARAC_FAMILY_2"/>
    <property type="match status" value="1"/>
</dbReference>
<feature type="domain" description="HTH araC/xylS-type" evidence="5">
    <location>
        <begin position="428"/>
        <end position="526"/>
    </location>
</feature>
<dbReference type="SMART" id="SM00448">
    <property type="entry name" value="REC"/>
    <property type="match status" value="1"/>
</dbReference>
<dbReference type="OrthoDB" id="342399at2"/>
<sequence>MFKIMLIDDDVPMLKFLQQMMDWDQLSLSLVGSAYSSVMALQIFNEMLPDIVISDIELPHKDGIELGIEFKRIKPSVRIIFISCHEEFTYAKRALALNADDYLIKDELTVVQLEQSLMKAIKAMETSVDQSEELSYREQFQRNYDMFKHSFYLKLKDGASPQILLEYAKQLDIHWEHASFMSAVGYLSISSSLQKYGYRDIPLLRYGIYNIAQELARTYEGITVFHVYDHCTFILNYRHSLAFNPHHYVQIYLEKLQENCELYLKVQLRFLIFSNNVELEAMNTALHHMQGDKFAGYYHKDLIHMVESSETKPISSPANAARQQRLSEMVTAIQAGQREQVMALLDQVIQTTASDTLDPAEFIAEYSSTLRYLEMQSTKLNVDERYYAVLESTRHIEDTETLLRLKLEDLLESPRSSSASKARDSKLQEIDQYLLQHLSENVTSVDVAQHLFLNPSYFSRYFKRMTDENFTDYVHRFKMKAAMQMMEYPNETIEMISIKLGYSDRTYFTKVFKKYVDMTPGEYKSKLIQ</sequence>
<dbReference type="InterPro" id="IPR009057">
    <property type="entry name" value="Homeodomain-like_sf"/>
</dbReference>
<dbReference type="GO" id="GO:0043565">
    <property type="term" value="F:sequence-specific DNA binding"/>
    <property type="evidence" value="ECO:0007669"/>
    <property type="project" value="InterPro"/>
</dbReference>
<dbReference type="PROSITE" id="PS50110">
    <property type="entry name" value="RESPONSE_REGULATORY"/>
    <property type="match status" value="1"/>
</dbReference>
<dbReference type="EMBL" id="MSZX01000002">
    <property type="protein sequence ID" value="OPA80115.1"/>
    <property type="molecule type" value="Genomic_DNA"/>
</dbReference>
<dbReference type="Gene3D" id="1.10.10.60">
    <property type="entry name" value="Homeodomain-like"/>
    <property type="match status" value="2"/>
</dbReference>
<dbReference type="InterPro" id="IPR011006">
    <property type="entry name" value="CheY-like_superfamily"/>
</dbReference>
<feature type="modified residue" description="4-aspartylphosphate" evidence="4">
    <location>
        <position position="55"/>
    </location>
</feature>
<dbReference type="Gene3D" id="3.40.50.2300">
    <property type="match status" value="1"/>
</dbReference>
<dbReference type="STRING" id="1324314.BVG16_05035"/>
<name>A0A1T2XJW3_9BACL</name>
<evidence type="ECO:0000259" key="5">
    <source>
        <dbReference type="PROSITE" id="PS01124"/>
    </source>
</evidence>
<reference evidence="7 8" key="1">
    <citation type="submission" date="2017-01" db="EMBL/GenBank/DDBJ databases">
        <title>Genome analysis of Paenibacillus selenitrireducens ES3-24.</title>
        <authorList>
            <person name="Xu D."/>
            <person name="Yao R."/>
            <person name="Zheng S."/>
        </authorList>
    </citation>
    <scope>NUCLEOTIDE SEQUENCE [LARGE SCALE GENOMIC DNA]</scope>
    <source>
        <strain evidence="7 8">ES3-24</strain>
    </source>
</reference>
<dbReference type="RefSeq" id="WP_078497462.1">
    <property type="nucleotide sequence ID" value="NZ_MSZX01000002.1"/>
</dbReference>
<keyword evidence="4" id="KW-0597">Phosphoprotein</keyword>
<proteinExistence type="predicted"/>
<dbReference type="AlphaFoldDB" id="A0A1T2XJW3"/>
<dbReference type="InterPro" id="IPR018062">
    <property type="entry name" value="HTH_AraC-typ_CS"/>
</dbReference>
<dbReference type="SMART" id="SM00342">
    <property type="entry name" value="HTH_ARAC"/>
    <property type="match status" value="1"/>
</dbReference>
<evidence type="ECO:0000256" key="1">
    <source>
        <dbReference type="ARBA" id="ARBA00023015"/>
    </source>
</evidence>
<dbReference type="SUPFAM" id="SSF52172">
    <property type="entry name" value="CheY-like"/>
    <property type="match status" value="1"/>
</dbReference>
<dbReference type="InterPro" id="IPR018060">
    <property type="entry name" value="HTH_AraC"/>
</dbReference>
<gene>
    <name evidence="7" type="ORF">BVG16_05035</name>
</gene>
<protein>
    <recommendedName>
        <fullName evidence="9">DNA-binding response regulator</fullName>
    </recommendedName>
</protein>
<dbReference type="Proteomes" id="UP000190188">
    <property type="component" value="Unassembled WGS sequence"/>
</dbReference>
<dbReference type="PANTHER" id="PTHR43280:SF2">
    <property type="entry name" value="HTH-TYPE TRANSCRIPTIONAL REGULATOR EXSA"/>
    <property type="match status" value="1"/>
</dbReference>